<gene>
    <name evidence="2" type="ORF">G6047_07280</name>
</gene>
<dbReference type="InterPro" id="IPR046232">
    <property type="entry name" value="DUF6265"/>
</dbReference>
<feature type="domain" description="DUF6265" evidence="1">
    <location>
        <begin position="44"/>
        <end position="153"/>
    </location>
</feature>
<dbReference type="AlphaFoldDB" id="A0A972FLC1"/>
<dbReference type="Proteomes" id="UP000712080">
    <property type="component" value="Unassembled WGS sequence"/>
</dbReference>
<proteinExistence type="predicted"/>
<evidence type="ECO:0000259" key="1">
    <source>
        <dbReference type="Pfam" id="PF19780"/>
    </source>
</evidence>
<keyword evidence="3" id="KW-1185">Reference proteome</keyword>
<comment type="caution">
    <text evidence="2">The sequence shown here is derived from an EMBL/GenBank/DDBJ whole genome shotgun (WGS) entry which is preliminary data.</text>
</comment>
<dbReference type="Pfam" id="PF19780">
    <property type="entry name" value="DUF6265"/>
    <property type="match status" value="1"/>
</dbReference>
<organism evidence="2 3">
    <name type="scientific">Flavobacterium silvaticum</name>
    <dbReference type="NCBI Taxonomy" id="1852020"/>
    <lineage>
        <taxon>Bacteria</taxon>
        <taxon>Pseudomonadati</taxon>
        <taxon>Bacteroidota</taxon>
        <taxon>Flavobacteriia</taxon>
        <taxon>Flavobacteriales</taxon>
        <taxon>Flavobacteriaceae</taxon>
        <taxon>Flavobacterium</taxon>
    </lineage>
</organism>
<evidence type="ECO:0000313" key="3">
    <source>
        <dbReference type="Proteomes" id="UP000712080"/>
    </source>
</evidence>
<accession>A0A972FLC1</accession>
<dbReference type="EMBL" id="JAAMPU010000103">
    <property type="protein sequence ID" value="NMH27828.1"/>
    <property type="molecule type" value="Genomic_DNA"/>
</dbReference>
<dbReference type="RefSeq" id="WP_169526860.1">
    <property type="nucleotide sequence ID" value="NZ_JAAMPU010000103.1"/>
</dbReference>
<sequence length="169" mass="19697">MKNYFIYGMFATIVCLSFQNCQKKKEETAIPEAKPQTKLIDRAAWLIGRWENQMEKGPLIENWEKVNDSVFKGYSVAIENKDTVFSESMLLEQRKGDLFYVVSVEGQNDEKPVEFKLSLSRKDELRFENPMHDFPARIIYQNPIPDSLVAKISTMKGDKVQYFKFGKVH</sequence>
<evidence type="ECO:0000313" key="2">
    <source>
        <dbReference type="EMBL" id="NMH27828.1"/>
    </source>
</evidence>
<name>A0A972FLC1_9FLAO</name>
<protein>
    <recommendedName>
        <fullName evidence="1">DUF6265 domain-containing protein</fullName>
    </recommendedName>
</protein>
<reference evidence="2" key="1">
    <citation type="submission" date="2020-02" db="EMBL/GenBank/DDBJ databases">
        <title>Flavobacterium sp. genome.</title>
        <authorList>
            <person name="Jung H.S."/>
            <person name="Baek J.H."/>
            <person name="Jeon C.O."/>
        </authorList>
    </citation>
    <scope>NUCLEOTIDE SEQUENCE</scope>
    <source>
        <strain evidence="2">SE-s28</strain>
    </source>
</reference>